<dbReference type="InterPro" id="IPR047185">
    <property type="entry name" value="GLRX1"/>
</dbReference>
<dbReference type="PRINTS" id="PR00160">
    <property type="entry name" value="GLUTAREDOXIN"/>
</dbReference>
<dbReference type="Proteomes" id="UP001634394">
    <property type="component" value="Unassembled WGS sequence"/>
</dbReference>
<sequence>MAGAGAQPFVDNKIKQRKVLMFSKTYSPECKTVKSLLQEYNIAEKHFEVVEIEKRQDVNQIEDYFMILCLSDQREMPQLFVDGKYVGGEKEVLLMHASGQLKKVLQAAGAM</sequence>
<name>A0ABD3WDC7_SINWO</name>
<dbReference type="InterPro" id="IPR002109">
    <property type="entry name" value="Glutaredoxin"/>
</dbReference>
<protein>
    <recommendedName>
        <fullName evidence="3">Glutaredoxin domain-containing protein</fullName>
    </recommendedName>
</protein>
<keyword evidence="1" id="KW-0813">Transport</keyword>
<evidence type="ECO:0000256" key="1">
    <source>
        <dbReference type="ARBA" id="ARBA00022448"/>
    </source>
</evidence>
<feature type="domain" description="Glutaredoxin" evidence="3">
    <location>
        <begin position="19"/>
        <end position="86"/>
    </location>
</feature>
<evidence type="ECO:0000313" key="4">
    <source>
        <dbReference type="EMBL" id="KAL3870727.1"/>
    </source>
</evidence>
<gene>
    <name evidence="4" type="ORF">ACJMK2_038771</name>
</gene>
<keyword evidence="2" id="KW-0249">Electron transport</keyword>
<dbReference type="AlphaFoldDB" id="A0ABD3WDC7"/>
<reference evidence="4 5" key="1">
    <citation type="submission" date="2024-11" db="EMBL/GenBank/DDBJ databases">
        <title>Chromosome-level genome assembly of the freshwater bivalve Anodonta woodiana.</title>
        <authorList>
            <person name="Chen X."/>
        </authorList>
    </citation>
    <scope>NUCLEOTIDE SEQUENCE [LARGE SCALE GENOMIC DNA]</scope>
    <source>
        <strain evidence="4">MN2024</strain>
        <tissue evidence="4">Gills</tissue>
    </source>
</reference>
<dbReference type="EMBL" id="JBJQND010000007">
    <property type="protein sequence ID" value="KAL3870727.1"/>
    <property type="molecule type" value="Genomic_DNA"/>
</dbReference>
<evidence type="ECO:0000259" key="3">
    <source>
        <dbReference type="Pfam" id="PF00462"/>
    </source>
</evidence>
<keyword evidence="5" id="KW-1185">Reference proteome</keyword>
<proteinExistence type="predicted"/>
<organism evidence="4 5">
    <name type="scientific">Sinanodonta woodiana</name>
    <name type="common">Chinese pond mussel</name>
    <name type="synonym">Anodonta woodiana</name>
    <dbReference type="NCBI Taxonomy" id="1069815"/>
    <lineage>
        <taxon>Eukaryota</taxon>
        <taxon>Metazoa</taxon>
        <taxon>Spiralia</taxon>
        <taxon>Lophotrochozoa</taxon>
        <taxon>Mollusca</taxon>
        <taxon>Bivalvia</taxon>
        <taxon>Autobranchia</taxon>
        <taxon>Heteroconchia</taxon>
        <taxon>Palaeoheterodonta</taxon>
        <taxon>Unionida</taxon>
        <taxon>Unionoidea</taxon>
        <taxon>Unionidae</taxon>
        <taxon>Unioninae</taxon>
        <taxon>Sinanodonta</taxon>
    </lineage>
</organism>
<dbReference type="PROSITE" id="PS51354">
    <property type="entry name" value="GLUTAREDOXIN_2"/>
    <property type="match status" value="1"/>
</dbReference>
<dbReference type="SUPFAM" id="SSF52833">
    <property type="entry name" value="Thioredoxin-like"/>
    <property type="match status" value="1"/>
</dbReference>
<accession>A0ABD3WDC7</accession>
<dbReference type="InterPro" id="IPR014025">
    <property type="entry name" value="Glutaredoxin_subgr"/>
</dbReference>
<dbReference type="InterPro" id="IPR036249">
    <property type="entry name" value="Thioredoxin-like_sf"/>
</dbReference>
<evidence type="ECO:0000313" key="5">
    <source>
        <dbReference type="Proteomes" id="UP001634394"/>
    </source>
</evidence>
<dbReference type="PANTHER" id="PTHR46185">
    <property type="entry name" value="GLUTAREDOXIN-1"/>
    <property type="match status" value="1"/>
</dbReference>
<dbReference type="PANTHER" id="PTHR46185:SF1">
    <property type="entry name" value="GLUTAREDOXIN-1"/>
    <property type="match status" value="1"/>
</dbReference>
<dbReference type="Gene3D" id="3.40.30.10">
    <property type="entry name" value="Glutaredoxin"/>
    <property type="match status" value="1"/>
</dbReference>
<comment type="caution">
    <text evidence="4">The sequence shown here is derived from an EMBL/GenBank/DDBJ whole genome shotgun (WGS) entry which is preliminary data.</text>
</comment>
<dbReference type="Pfam" id="PF00462">
    <property type="entry name" value="Glutaredoxin"/>
    <property type="match status" value="1"/>
</dbReference>
<evidence type="ECO:0000256" key="2">
    <source>
        <dbReference type="ARBA" id="ARBA00022982"/>
    </source>
</evidence>